<feature type="compositionally biased region" description="Acidic residues" evidence="1">
    <location>
        <begin position="70"/>
        <end position="87"/>
    </location>
</feature>
<sequence length="98" mass="10851">MFDVIDFLQTVGQDAQWRHADTEALAVALTEAEIDPELRVAILAGDEQGLQALLGQDPFCCLINPAKPDEEQEECDGSCEEEEENDNDKDKENDKGRG</sequence>
<accession>A0A368KFE2</accession>
<dbReference type="AlphaFoldDB" id="A0A368KFE2"/>
<evidence type="ECO:0000256" key="1">
    <source>
        <dbReference type="SAM" id="MobiDB-lite"/>
    </source>
</evidence>
<dbReference type="OrthoDB" id="5772941at2"/>
<dbReference type="RefSeq" id="WP_114342022.1">
    <property type="nucleotide sequence ID" value="NZ_QFWQ01000005.1"/>
</dbReference>
<name>A0A368KFE2_9GAMM</name>
<feature type="compositionally biased region" description="Basic and acidic residues" evidence="1">
    <location>
        <begin position="88"/>
        <end position="98"/>
    </location>
</feature>
<protein>
    <submittedName>
        <fullName evidence="2">Uncharacterized protein</fullName>
    </submittedName>
</protein>
<reference evidence="2 3" key="1">
    <citation type="submission" date="2018-05" db="EMBL/GenBank/DDBJ databases">
        <title>Draft genome sequence of Rhodanobacter denitrificans Yn1 isolated from gold copper mine.</title>
        <authorList>
            <person name="Yang N."/>
            <person name="Mazhar H.S."/>
            <person name="Rensing C."/>
        </authorList>
    </citation>
    <scope>NUCLEOTIDE SEQUENCE [LARGE SCALE GENOMIC DNA]</scope>
    <source>
        <strain evidence="2 3">Yn1</strain>
    </source>
</reference>
<gene>
    <name evidence="2" type="ORF">DEO45_07400</name>
</gene>
<evidence type="ECO:0000313" key="3">
    <source>
        <dbReference type="Proteomes" id="UP000252387"/>
    </source>
</evidence>
<organism evidence="2 3">
    <name type="scientific">Rhodanobacter denitrificans</name>
    <dbReference type="NCBI Taxonomy" id="666685"/>
    <lineage>
        <taxon>Bacteria</taxon>
        <taxon>Pseudomonadati</taxon>
        <taxon>Pseudomonadota</taxon>
        <taxon>Gammaproteobacteria</taxon>
        <taxon>Lysobacterales</taxon>
        <taxon>Rhodanobacteraceae</taxon>
        <taxon>Rhodanobacter</taxon>
    </lineage>
</organism>
<evidence type="ECO:0000313" key="2">
    <source>
        <dbReference type="EMBL" id="RCS29898.1"/>
    </source>
</evidence>
<proteinExistence type="predicted"/>
<feature type="region of interest" description="Disordered" evidence="1">
    <location>
        <begin position="69"/>
        <end position="98"/>
    </location>
</feature>
<keyword evidence="3" id="KW-1185">Reference proteome</keyword>
<comment type="caution">
    <text evidence="2">The sequence shown here is derived from an EMBL/GenBank/DDBJ whole genome shotgun (WGS) entry which is preliminary data.</text>
</comment>
<dbReference type="EMBL" id="QFWQ01000005">
    <property type="protein sequence ID" value="RCS29898.1"/>
    <property type="molecule type" value="Genomic_DNA"/>
</dbReference>
<dbReference type="Proteomes" id="UP000252387">
    <property type="component" value="Unassembled WGS sequence"/>
</dbReference>